<comment type="caution">
    <text evidence="5">The sequence shown here is derived from an EMBL/GenBank/DDBJ whole genome shotgun (WGS) entry which is preliminary data.</text>
</comment>
<dbReference type="PANTHER" id="PTHR15350:SF5">
    <property type="entry name" value="COP9 SIGNALOSOME COMPLEX SUBUNIT 7"/>
    <property type="match status" value="1"/>
</dbReference>
<gene>
    <name evidence="5" type="ORF">GQ602_003317</name>
</gene>
<keyword evidence="2" id="KW-0736">Signalosome</keyword>
<dbReference type="InterPro" id="IPR045237">
    <property type="entry name" value="COPS7/eIF3m"/>
</dbReference>
<dbReference type="Pfam" id="PF01399">
    <property type="entry name" value="PCI"/>
    <property type="match status" value="1"/>
</dbReference>
<evidence type="ECO:0000313" key="5">
    <source>
        <dbReference type="EMBL" id="KAF4589428.1"/>
    </source>
</evidence>
<comment type="similarity">
    <text evidence="1">Belongs to the CSN7/EIF3M family. CSN7 subfamily.</text>
</comment>
<dbReference type="PROSITE" id="PS50250">
    <property type="entry name" value="PCI"/>
    <property type="match status" value="1"/>
</dbReference>
<feature type="region of interest" description="Disordered" evidence="3">
    <location>
        <begin position="226"/>
        <end position="275"/>
    </location>
</feature>
<dbReference type="InterPro" id="IPR000717">
    <property type="entry name" value="PCI_dom"/>
</dbReference>
<evidence type="ECO:0000313" key="6">
    <source>
        <dbReference type="Proteomes" id="UP000562929"/>
    </source>
</evidence>
<evidence type="ECO:0000256" key="3">
    <source>
        <dbReference type="SAM" id="MobiDB-lite"/>
    </source>
</evidence>
<keyword evidence="6" id="KW-1185">Reference proteome</keyword>
<evidence type="ECO:0000256" key="2">
    <source>
        <dbReference type="ARBA" id="ARBA00022790"/>
    </source>
</evidence>
<sequence length="275" mass="30274">MMEQAKALDALEPFLALSKSATSPRAAADLVVRATSAPNTFVFAELLQTPQIQALAESDDYSSHLRLLHIFSYGTYQTYHAAEAHLPPLTDAQTLKLRQLSLLTLVRDRANSSYDALQQALGLASARQVEDVVIKAVYQGLLHATLDPARQVVRVTSVAPLRDLEPGSIPDIIAALNSWALRCSSTLTDIEAQMAQVRSAAVIRAADARAADDKLRRLMAELRDADKPQDSRELLRRSVGKRTMAEQGPSADEIMELDEPYQLDEQTKRAGKRKM</sequence>
<dbReference type="Proteomes" id="UP000562929">
    <property type="component" value="Unassembled WGS sequence"/>
</dbReference>
<name>A0A8H4Q840_9HYPO</name>
<dbReference type="GO" id="GO:0008180">
    <property type="term" value="C:COP9 signalosome"/>
    <property type="evidence" value="ECO:0007669"/>
    <property type="project" value="UniProtKB-KW"/>
</dbReference>
<accession>A0A8H4Q840</accession>
<organism evidence="5 6">
    <name type="scientific">Ophiocordyceps camponoti-floridani</name>
    <dbReference type="NCBI Taxonomy" id="2030778"/>
    <lineage>
        <taxon>Eukaryota</taxon>
        <taxon>Fungi</taxon>
        <taxon>Dikarya</taxon>
        <taxon>Ascomycota</taxon>
        <taxon>Pezizomycotina</taxon>
        <taxon>Sordariomycetes</taxon>
        <taxon>Hypocreomycetidae</taxon>
        <taxon>Hypocreales</taxon>
        <taxon>Ophiocordycipitaceae</taxon>
        <taxon>Ophiocordyceps</taxon>
    </lineage>
</organism>
<dbReference type="Pfam" id="PF22061">
    <property type="entry name" value="CSN7_HB_subdom"/>
    <property type="match status" value="1"/>
</dbReference>
<feature type="compositionally biased region" description="Basic and acidic residues" evidence="3">
    <location>
        <begin position="226"/>
        <end position="236"/>
    </location>
</feature>
<feature type="domain" description="PCI" evidence="4">
    <location>
        <begin position="3"/>
        <end position="160"/>
    </location>
</feature>
<evidence type="ECO:0000256" key="1">
    <source>
        <dbReference type="ARBA" id="ARBA00008482"/>
    </source>
</evidence>
<dbReference type="AlphaFoldDB" id="A0A8H4Q840"/>
<dbReference type="EMBL" id="JAACLJ010000003">
    <property type="protein sequence ID" value="KAF4589428.1"/>
    <property type="molecule type" value="Genomic_DNA"/>
</dbReference>
<proteinExistence type="inferred from homology"/>
<dbReference type="OrthoDB" id="10265275at2759"/>
<reference evidence="5 6" key="1">
    <citation type="journal article" date="2020" name="G3 (Bethesda)">
        <title>Genetic Underpinnings of Host Manipulation by Ophiocordyceps as Revealed by Comparative Transcriptomics.</title>
        <authorList>
            <person name="Will I."/>
            <person name="Das B."/>
            <person name="Trinh T."/>
            <person name="Brachmann A."/>
            <person name="Ohm R.A."/>
            <person name="de Bekker C."/>
        </authorList>
    </citation>
    <scope>NUCLEOTIDE SEQUENCE [LARGE SCALE GENOMIC DNA]</scope>
    <source>
        <strain evidence="5 6">EC05</strain>
    </source>
</reference>
<dbReference type="PANTHER" id="PTHR15350">
    <property type="entry name" value="COP9 SIGNALOSOME COMPLEX SUBUNIT 7/DENDRITIC CELL PROTEIN GA17"/>
    <property type="match status" value="1"/>
</dbReference>
<protein>
    <submittedName>
        <fullName evidence="5">COP9 signalosome subunit 7 (CsnG)</fullName>
    </submittedName>
</protein>
<dbReference type="SMART" id="SM00088">
    <property type="entry name" value="PINT"/>
    <property type="match status" value="1"/>
</dbReference>
<feature type="compositionally biased region" description="Acidic residues" evidence="3">
    <location>
        <begin position="253"/>
        <end position="262"/>
    </location>
</feature>
<evidence type="ECO:0000259" key="4">
    <source>
        <dbReference type="PROSITE" id="PS50250"/>
    </source>
</evidence>